<accession>A0ABM6NCK0</accession>
<evidence type="ECO:0000313" key="2">
    <source>
        <dbReference type="Proteomes" id="UP000016521"/>
    </source>
</evidence>
<name>A0ABM6NCK0_PSEO7</name>
<keyword evidence="2" id="KW-1185">Reference proteome</keyword>
<dbReference type="EMBL" id="CP011924">
    <property type="protein sequence ID" value="ATD06546.1"/>
    <property type="molecule type" value="Genomic_DNA"/>
</dbReference>
<dbReference type="Proteomes" id="UP000016521">
    <property type="component" value="Chromosome I"/>
</dbReference>
<organism evidence="1 2">
    <name type="scientific">Pseudoalteromonas piscicida</name>
    <dbReference type="NCBI Taxonomy" id="43662"/>
    <lineage>
        <taxon>Bacteria</taxon>
        <taxon>Pseudomonadati</taxon>
        <taxon>Pseudomonadota</taxon>
        <taxon>Gammaproteobacteria</taxon>
        <taxon>Alteromonadales</taxon>
        <taxon>Pseudoalteromonadaceae</taxon>
        <taxon>Pseudoalteromonas</taxon>
    </lineage>
</organism>
<evidence type="ECO:0000313" key="1">
    <source>
        <dbReference type="EMBL" id="ATD06546.1"/>
    </source>
</evidence>
<sequence length="51" mass="5576">MDSDGLGSYTQGADRRVAADSSLYDVADNAQGSNLKYPRDVKCSWFNPTCE</sequence>
<proteinExistence type="predicted"/>
<protein>
    <submittedName>
        <fullName evidence="1">Uncharacterized protein</fullName>
    </submittedName>
</protein>
<gene>
    <name evidence="1" type="ORF">PPIS_a1419</name>
</gene>
<reference evidence="1 2" key="1">
    <citation type="submission" date="2015-06" db="EMBL/GenBank/DDBJ databases">
        <authorList>
            <person name="Xie B.-B."/>
            <person name="Rong J.-C."/>
            <person name="Qin Q.-L."/>
            <person name="Zhang Y.-Z."/>
        </authorList>
    </citation>
    <scope>NUCLEOTIDE SEQUENCE [LARGE SCALE GENOMIC DNA]</scope>
    <source>
        <strain evidence="1 2">JCM 20779</strain>
    </source>
</reference>